<evidence type="ECO:0000313" key="2">
    <source>
        <dbReference type="EMBL" id="KAL3623479.1"/>
    </source>
</evidence>
<reference evidence="3" key="1">
    <citation type="journal article" date="2024" name="IScience">
        <title>Strigolactones Initiate the Formation of Haustorium-like Structures in Castilleja.</title>
        <authorList>
            <person name="Buerger M."/>
            <person name="Peterson D."/>
            <person name="Chory J."/>
        </authorList>
    </citation>
    <scope>NUCLEOTIDE SEQUENCE [LARGE SCALE GENOMIC DNA]</scope>
</reference>
<name>A0ABD3C1Z4_9LAMI</name>
<feature type="region of interest" description="Disordered" evidence="1">
    <location>
        <begin position="167"/>
        <end position="350"/>
    </location>
</feature>
<feature type="compositionally biased region" description="Basic and acidic residues" evidence="1">
    <location>
        <begin position="172"/>
        <end position="205"/>
    </location>
</feature>
<evidence type="ECO:0000256" key="1">
    <source>
        <dbReference type="SAM" id="MobiDB-lite"/>
    </source>
</evidence>
<keyword evidence="3" id="KW-1185">Reference proteome</keyword>
<dbReference type="EMBL" id="JAVIJP010000054">
    <property type="protein sequence ID" value="KAL3623479.1"/>
    <property type="molecule type" value="Genomic_DNA"/>
</dbReference>
<comment type="caution">
    <text evidence="2">The sequence shown here is derived from an EMBL/GenBank/DDBJ whole genome shotgun (WGS) entry which is preliminary data.</text>
</comment>
<feature type="compositionally biased region" description="Basic residues" evidence="1">
    <location>
        <begin position="206"/>
        <end position="219"/>
    </location>
</feature>
<feature type="compositionally biased region" description="Basic and acidic residues" evidence="1">
    <location>
        <begin position="394"/>
        <end position="405"/>
    </location>
</feature>
<proteinExistence type="predicted"/>
<organism evidence="2 3">
    <name type="scientific">Castilleja foliolosa</name>
    <dbReference type="NCBI Taxonomy" id="1961234"/>
    <lineage>
        <taxon>Eukaryota</taxon>
        <taxon>Viridiplantae</taxon>
        <taxon>Streptophyta</taxon>
        <taxon>Embryophyta</taxon>
        <taxon>Tracheophyta</taxon>
        <taxon>Spermatophyta</taxon>
        <taxon>Magnoliopsida</taxon>
        <taxon>eudicotyledons</taxon>
        <taxon>Gunneridae</taxon>
        <taxon>Pentapetalae</taxon>
        <taxon>asterids</taxon>
        <taxon>lamiids</taxon>
        <taxon>Lamiales</taxon>
        <taxon>Orobanchaceae</taxon>
        <taxon>Pedicularideae</taxon>
        <taxon>Castillejinae</taxon>
        <taxon>Castilleja</taxon>
    </lineage>
</organism>
<protein>
    <submittedName>
        <fullName evidence="2">Uncharacterized protein</fullName>
    </submittedName>
</protein>
<gene>
    <name evidence="2" type="ORF">CASFOL_032295</name>
</gene>
<feature type="region of interest" description="Disordered" evidence="1">
    <location>
        <begin position="113"/>
        <end position="152"/>
    </location>
</feature>
<feature type="region of interest" description="Disordered" evidence="1">
    <location>
        <begin position="394"/>
        <end position="425"/>
    </location>
</feature>
<feature type="compositionally biased region" description="Basic and acidic residues" evidence="1">
    <location>
        <begin position="116"/>
        <end position="126"/>
    </location>
</feature>
<feature type="compositionally biased region" description="Basic and acidic residues" evidence="1">
    <location>
        <begin position="278"/>
        <end position="312"/>
    </location>
</feature>
<dbReference type="AlphaFoldDB" id="A0ABD3C1Z4"/>
<dbReference type="Proteomes" id="UP001632038">
    <property type="component" value="Unassembled WGS sequence"/>
</dbReference>
<evidence type="ECO:0000313" key="3">
    <source>
        <dbReference type="Proteomes" id="UP001632038"/>
    </source>
</evidence>
<sequence length="425" mass="47382">MRGTTDVSPSSSSLFAFKPRQVLLLEQQNRSLELSAPMANTRPENPAQLTPEDESILASSVALWLEKKGYSKVLKRFLSAAQIQDDTWKAKALNLNDILSKYQESCSALDQLKSQKKQEEQADGTKEPNGVANGKATEQIGTKIKKKKGKGDATVGETGQTFEVTAINENMNESKNDLSHKDEKSKVSKKSKDDEVFEFKADQVTKKHKDKKMKKKKNKLNSESLGADVKQIDVVPEVTEEILDTKITKDKKSKKRSAEAAENVVDESKKASKKRKRMPADENEKHAAEEAAVEESKSKKSKGLEEGKDAGDNGHASELNNEGAINNDGVDKSSKQKSVKRQGNISAEPKTLTAFQRVKVDEVEFVDERLQDNSYWAKGVVQKLVMVQKHKKFWDKSEEGTSDMRKPKRSVVAIEEDKSTCNPIR</sequence>
<accession>A0ABD3C1Z4</accession>